<dbReference type="AlphaFoldDB" id="A0A9W8WUV5"/>
<feature type="compositionally biased region" description="Basic and acidic residues" evidence="1">
    <location>
        <begin position="87"/>
        <end position="97"/>
    </location>
</feature>
<evidence type="ECO:0000313" key="3">
    <source>
        <dbReference type="Proteomes" id="UP001140562"/>
    </source>
</evidence>
<keyword evidence="3" id="KW-1185">Reference proteome</keyword>
<sequence length="260" mass="29680">MAPTFTKENLLAALQDQDCTEALFAFLNAAAKHPTCVKLIESDDQESSSDDGAIREIGIQDGLITGAWVQNVCPAYKVYRGLDKAEREGSTKREHGQNSHQVQENVSQRKRQTAIKSRSGEYGESEEPEMQEAAPTNPPLGLAQQYIPRKSHTDVEENHNEPEVQEASPKLRIRRTARRSCRLRVNKYCRLQRQKLRLEQILPRRPPGSCYRTRTRHARQRTHTDTRNCKINGEATRDCSSERKVIFKSQQDADDIPSRK</sequence>
<dbReference type="EMBL" id="JAPEUV010000090">
    <property type="protein sequence ID" value="KAJ4333673.1"/>
    <property type="molecule type" value="Genomic_DNA"/>
</dbReference>
<reference evidence="2" key="1">
    <citation type="submission" date="2022-10" db="EMBL/GenBank/DDBJ databases">
        <title>Tapping the CABI collections for fungal endophytes: first genome assemblies for Collariella, Neodidymelliopsis, Ascochyta clinopodiicola, Didymella pomorum, Didymosphaeria variabile, Neocosmospora piperis and Neocucurbitaria cava.</title>
        <authorList>
            <person name="Hill R."/>
        </authorList>
    </citation>
    <scope>NUCLEOTIDE SEQUENCE</scope>
    <source>
        <strain evidence="2">IMI 360193</strain>
    </source>
</reference>
<evidence type="ECO:0000313" key="2">
    <source>
        <dbReference type="EMBL" id="KAJ4333673.1"/>
    </source>
</evidence>
<comment type="caution">
    <text evidence="2">The sequence shown here is derived from an EMBL/GenBank/DDBJ whole genome shotgun (WGS) entry which is preliminary data.</text>
</comment>
<gene>
    <name evidence="2" type="ORF">N0V87_007429</name>
</gene>
<protein>
    <submittedName>
        <fullName evidence="2">Uncharacterized protein</fullName>
    </submittedName>
</protein>
<feature type="region of interest" description="Disordered" evidence="1">
    <location>
        <begin position="87"/>
        <end position="143"/>
    </location>
</feature>
<dbReference type="OrthoDB" id="10568686at2759"/>
<accession>A0A9W8WUV5</accession>
<name>A0A9W8WUV5_9PLEO</name>
<dbReference type="Proteomes" id="UP001140562">
    <property type="component" value="Unassembled WGS sequence"/>
</dbReference>
<evidence type="ECO:0000256" key="1">
    <source>
        <dbReference type="SAM" id="MobiDB-lite"/>
    </source>
</evidence>
<proteinExistence type="predicted"/>
<organism evidence="2 3">
    <name type="scientific">Didymella glomerata</name>
    <dbReference type="NCBI Taxonomy" id="749621"/>
    <lineage>
        <taxon>Eukaryota</taxon>
        <taxon>Fungi</taxon>
        <taxon>Dikarya</taxon>
        <taxon>Ascomycota</taxon>
        <taxon>Pezizomycotina</taxon>
        <taxon>Dothideomycetes</taxon>
        <taxon>Pleosporomycetidae</taxon>
        <taxon>Pleosporales</taxon>
        <taxon>Pleosporineae</taxon>
        <taxon>Didymellaceae</taxon>
        <taxon>Didymella</taxon>
    </lineage>
</organism>